<accession>A0A2G5K346</accession>
<dbReference type="Proteomes" id="UP000231516">
    <property type="component" value="Unassembled WGS sequence"/>
</dbReference>
<organism evidence="2 3">
    <name type="scientific">Paramylibacter kogurei</name>
    <dbReference type="NCBI Taxonomy" id="1889778"/>
    <lineage>
        <taxon>Bacteria</taxon>
        <taxon>Pseudomonadati</taxon>
        <taxon>Pseudomonadota</taxon>
        <taxon>Alphaproteobacteria</taxon>
        <taxon>Rhodobacterales</taxon>
        <taxon>Paracoccaceae</taxon>
        <taxon>Paramylibacter</taxon>
    </lineage>
</organism>
<dbReference type="EMBL" id="MDGM01000012">
    <property type="protein sequence ID" value="PIB23958.1"/>
    <property type="molecule type" value="Genomic_DNA"/>
</dbReference>
<evidence type="ECO:0000256" key="1">
    <source>
        <dbReference type="SAM" id="MobiDB-lite"/>
    </source>
</evidence>
<sequence length="93" mass="10122">MFVLFTGLTIWMQFNPEMQTQVNAETSANSATPASTPSENNATNSEGEQSGPKLSLWQRIVALFGGKPKDKGYGFGYGECARWGVANKCKVKD</sequence>
<feature type="region of interest" description="Disordered" evidence="1">
    <location>
        <begin position="22"/>
        <end position="53"/>
    </location>
</feature>
<evidence type="ECO:0000313" key="2">
    <source>
        <dbReference type="EMBL" id="PIB23958.1"/>
    </source>
</evidence>
<evidence type="ECO:0000313" key="3">
    <source>
        <dbReference type="Proteomes" id="UP000231516"/>
    </source>
</evidence>
<dbReference type="AlphaFoldDB" id="A0A2G5K346"/>
<name>A0A2G5K346_9RHOB</name>
<feature type="compositionally biased region" description="Low complexity" evidence="1">
    <location>
        <begin position="23"/>
        <end position="39"/>
    </location>
</feature>
<comment type="caution">
    <text evidence="2">The sequence shown here is derived from an EMBL/GenBank/DDBJ whole genome shotgun (WGS) entry which is preliminary data.</text>
</comment>
<gene>
    <name evidence="2" type="ORF">BFP76_01510</name>
</gene>
<keyword evidence="3" id="KW-1185">Reference proteome</keyword>
<protein>
    <submittedName>
        <fullName evidence="2">Uncharacterized protein</fullName>
    </submittedName>
</protein>
<reference evidence="2 3" key="1">
    <citation type="submission" date="2016-08" db="EMBL/GenBank/DDBJ databases">
        <title>Draft genome of Amylibacter sp. strain 4G11.</title>
        <authorList>
            <person name="Wong S.-K."/>
            <person name="Hamasaki K."/>
            <person name="Yoshizawa S."/>
        </authorList>
    </citation>
    <scope>NUCLEOTIDE SEQUENCE [LARGE SCALE GENOMIC DNA]</scope>
    <source>
        <strain evidence="2 3">4G11</strain>
    </source>
</reference>
<proteinExistence type="predicted"/>